<dbReference type="EMBL" id="BMAT01008407">
    <property type="protein sequence ID" value="GFR84544.1"/>
    <property type="molecule type" value="Genomic_DNA"/>
</dbReference>
<proteinExistence type="predicted"/>
<accession>A0AAV4GGC4</accession>
<evidence type="ECO:0000313" key="2">
    <source>
        <dbReference type="Proteomes" id="UP000762676"/>
    </source>
</evidence>
<dbReference type="GO" id="GO:0033617">
    <property type="term" value="P:mitochondrial respiratory chain complex IV assembly"/>
    <property type="evidence" value="ECO:0007669"/>
    <property type="project" value="TreeGrafter"/>
</dbReference>
<protein>
    <submittedName>
        <fullName evidence="1">Cytochrome c oxidase assembly protein 1-like protein</fullName>
    </submittedName>
</protein>
<dbReference type="InterPro" id="IPR014807">
    <property type="entry name" value="Coa1"/>
</dbReference>
<keyword evidence="2" id="KW-1185">Reference proteome</keyword>
<name>A0AAV4GGC4_9GAST</name>
<dbReference type="GO" id="GO:0005743">
    <property type="term" value="C:mitochondrial inner membrane"/>
    <property type="evidence" value="ECO:0007669"/>
    <property type="project" value="TreeGrafter"/>
</dbReference>
<dbReference type="Proteomes" id="UP000762676">
    <property type="component" value="Unassembled WGS sequence"/>
</dbReference>
<gene>
    <name evidence="1" type="ORF">ElyMa_004153100</name>
</gene>
<reference evidence="1 2" key="1">
    <citation type="journal article" date="2021" name="Elife">
        <title>Chloroplast acquisition without the gene transfer in kleptoplastic sea slugs, Plakobranchus ocellatus.</title>
        <authorList>
            <person name="Maeda T."/>
            <person name="Takahashi S."/>
            <person name="Yoshida T."/>
            <person name="Shimamura S."/>
            <person name="Takaki Y."/>
            <person name="Nagai Y."/>
            <person name="Toyoda A."/>
            <person name="Suzuki Y."/>
            <person name="Arimoto A."/>
            <person name="Ishii H."/>
            <person name="Satoh N."/>
            <person name="Nishiyama T."/>
            <person name="Hasebe M."/>
            <person name="Maruyama T."/>
            <person name="Minagawa J."/>
            <person name="Obokata J."/>
            <person name="Shigenobu S."/>
        </authorList>
    </citation>
    <scope>NUCLEOTIDE SEQUENCE [LARGE SCALE GENOMIC DNA]</scope>
</reference>
<dbReference type="PANTHER" id="PTHR47148:SF1">
    <property type="entry name" value="CYTOCHROME C OXIDASE ASSEMBLY FACTOR 1 HOMOLOG"/>
    <property type="match status" value="1"/>
</dbReference>
<dbReference type="Pfam" id="PF08695">
    <property type="entry name" value="Coa1"/>
    <property type="match status" value="1"/>
</dbReference>
<comment type="caution">
    <text evidence="1">The sequence shown here is derived from an EMBL/GenBank/DDBJ whole genome shotgun (WGS) entry which is preliminary data.</text>
</comment>
<dbReference type="PANTHER" id="PTHR47148">
    <property type="entry name" value="CYTOCHROME C OXIDASE ASSEMBLY FACTOR 1 HOMOLOG"/>
    <property type="match status" value="1"/>
</dbReference>
<dbReference type="AlphaFoldDB" id="A0AAV4GGC4"/>
<dbReference type="GO" id="GO:0032981">
    <property type="term" value="P:mitochondrial respiratory chain complex I assembly"/>
    <property type="evidence" value="ECO:0007669"/>
    <property type="project" value="TreeGrafter"/>
</dbReference>
<sequence length="152" mass="17059">MSMSTLLKVAGGVGVVGLGASIWMERKVQNMYRQQGFYQKSVLLLQNYTPAAQFLGKPIFSGRVYVGDKALLNVEDYTAKLVVPVVGSIDEGLLYIQASRENKETEWTIDQLDLEIKSSQQKWTFYQRGINEAPAVERENQVSSTFLDKSQS</sequence>
<evidence type="ECO:0000313" key="1">
    <source>
        <dbReference type="EMBL" id="GFR84544.1"/>
    </source>
</evidence>
<organism evidence="1 2">
    <name type="scientific">Elysia marginata</name>
    <dbReference type="NCBI Taxonomy" id="1093978"/>
    <lineage>
        <taxon>Eukaryota</taxon>
        <taxon>Metazoa</taxon>
        <taxon>Spiralia</taxon>
        <taxon>Lophotrochozoa</taxon>
        <taxon>Mollusca</taxon>
        <taxon>Gastropoda</taxon>
        <taxon>Heterobranchia</taxon>
        <taxon>Euthyneura</taxon>
        <taxon>Panpulmonata</taxon>
        <taxon>Sacoglossa</taxon>
        <taxon>Placobranchoidea</taxon>
        <taxon>Plakobranchidae</taxon>
        <taxon>Elysia</taxon>
    </lineage>
</organism>